<comment type="caution">
    <text evidence="1">The sequence shown here is derived from an EMBL/GenBank/DDBJ whole genome shotgun (WGS) entry which is preliminary data.</text>
</comment>
<dbReference type="Proteomes" id="UP001230649">
    <property type="component" value="Unassembled WGS sequence"/>
</dbReference>
<sequence length="277" mass="29908">MADAVGAQFAQSLSPKIEAILTGSNLESVSAKAVRKTLVGQGIDESFIKNYKTQIDEVIKDIYLRLSTQIVPGVTIPEEKPTYHAINVAANGGVKREAPSGSQTSDTKRARPTKVKAAVANSSDNEGGAPVPKKKAKPRKKKVPRAEGESPGPSPNNPFNKPMGLSPALSALLGESQVSRPQAVKLLWAYIKGHDLQDPTDKRYIMCDEKMMNVMGEPRVHMMTMNKILSSHFIPLQAPEGTPGPVIPATPTKTEDQSIPPSSEPSAWIKQQIDEQI</sequence>
<name>A0ACC2W6S3_9TREE</name>
<reference evidence="1" key="1">
    <citation type="submission" date="2023-04" db="EMBL/GenBank/DDBJ databases">
        <title>Draft Genome sequencing of Naganishia species isolated from polar environments using Oxford Nanopore Technology.</title>
        <authorList>
            <person name="Leo P."/>
            <person name="Venkateswaran K."/>
        </authorList>
    </citation>
    <scope>NUCLEOTIDE SEQUENCE</scope>
    <source>
        <strain evidence="1">MNA-CCFEE 5262</strain>
    </source>
</reference>
<proteinExistence type="predicted"/>
<organism evidence="1 2">
    <name type="scientific">Naganishia adeliensis</name>
    <dbReference type="NCBI Taxonomy" id="92952"/>
    <lineage>
        <taxon>Eukaryota</taxon>
        <taxon>Fungi</taxon>
        <taxon>Dikarya</taxon>
        <taxon>Basidiomycota</taxon>
        <taxon>Agaricomycotina</taxon>
        <taxon>Tremellomycetes</taxon>
        <taxon>Filobasidiales</taxon>
        <taxon>Filobasidiaceae</taxon>
        <taxon>Naganishia</taxon>
    </lineage>
</organism>
<evidence type="ECO:0000313" key="2">
    <source>
        <dbReference type="Proteomes" id="UP001230649"/>
    </source>
</evidence>
<protein>
    <submittedName>
        <fullName evidence="1">Uncharacterized protein</fullName>
    </submittedName>
</protein>
<accession>A0ACC2W6S3</accession>
<dbReference type="EMBL" id="JASBWS010000041">
    <property type="protein sequence ID" value="KAJ9106800.1"/>
    <property type="molecule type" value="Genomic_DNA"/>
</dbReference>
<keyword evidence="2" id="KW-1185">Reference proteome</keyword>
<gene>
    <name evidence="1" type="ORF">QFC20_003986</name>
</gene>
<evidence type="ECO:0000313" key="1">
    <source>
        <dbReference type="EMBL" id="KAJ9106800.1"/>
    </source>
</evidence>